<dbReference type="Proteomes" id="UP000239747">
    <property type="component" value="Unassembled WGS sequence"/>
</dbReference>
<keyword evidence="1" id="KW-1133">Transmembrane helix</keyword>
<keyword evidence="1" id="KW-0812">Transmembrane</keyword>
<sequence>MAYLINRNPPGRIECLHNLCKFISSKYNIGEQFNMKDIKYNPEEDNILNHCNLLNSNSLLNIKYCPYKDNPLNTSGCSLTNGVNDDTTKSKEISNTVNALDSLGFLYRRKRNIEITHQGLLFAKTEYNSVDMLQIIRKAVSGYGMFIGFLAQIKLLGKTSFDTNEITLGYPNSNEKILYEGNSIIISGGSESDSNTRTKSCLLAWGISCGFLFQKIWIMIVMMLTLYIKK</sequence>
<dbReference type="EMBL" id="MTPW01000001">
    <property type="protein sequence ID" value="PQJ32402.1"/>
    <property type="molecule type" value="Genomic_DNA"/>
</dbReference>
<accession>A0A2S7UDW3</accession>
<protein>
    <submittedName>
        <fullName evidence="2">Uncharacterized protein</fullName>
    </submittedName>
</protein>
<proteinExistence type="predicted"/>
<keyword evidence="1" id="KW-0472">Membrane</keyword>
<keyword evidence="3" id="KW-1185">Reference proteome</keyword>
<reference evidence="2 3" key="1">
    <citation type="submission" date="2017-01" db="EMBL/GenBank/DDBJ databases">
        <title>Trade-off between light-utilization and light-protection in marine flavobacteria.</title>
        <authorList>
            <person name="Kumagai Y."/>
            <person name="Yoshizawa S."/>
            <person name="Kogure K."/>
            <person name="Iwasaki W."/>
        </authorList>
    </citation>
    <scope>NUCLEOTIDE SEQUENCE [LARGE SCALE GENOMIC DNA]</scope>
    <source>
        <strain evidence="2 3">KCTC 32109</strain>
    </source>
</reference>
<evidence type="ECO:0000256" key="1">
    <source>
        <dbReference type="SAM" id="Phobius"/>
    </source>
</evidence>
<dbReference type="AlphaFoldDB" id="A0A2S7UDW3"/>
<comment type="caution">
    <text evidence="2">The sequence shown here is derived from an EMBL/GenBank/DDBJ whole genome shotgun (WGS) entry which is preliminary data.</text>
</comment>
<dbReference type="RefSeq" id="WP_105071481.1">
    <property type="nucleotide sequence ID" value="NZ_MTPW01000001.1"/>
</dbReference>
<evidence type="ECO:0000313" key="2">
    <source>
        <dbReference type="EMBL" id="PQJ32402.1"/>
    </source>
</evidence>
<feature type="transmembrane region" description="Helical" evidence="1">
    <location>
        <begin position="202"/>
        <end position="228"/>
    </location>
</feature>
<gene>
    <name evidence="2" type="ORF">BST92_10905</name>
</gene>
<evidence type="ECO:0000313" key="3">
    <source>
        <dbReference type="Proteomes" id="UP000239747"/>
    </source>
</evidence>
<organism evidence="2 3">
    <name type="scientific">Nonlabens arenilitoris</name>
    <dbReference type="NCBI Taxonomy" id="1217969"/>
    <lineage>
        <taxon>Bacteria</taxon>
        <taxon>Pseudomonadati</taxon>
        <taxon>Bacteroidota</taxon>
        <taxon>Flavobacteriia</taxon>
        <taxon>Flavobacteriales</taxon>
        <taxon>Flavobacteriaceae</taxon>
        <taxon>Nonlabens</taxon>
    </lineage>
</organism>
<name>A0A2S7UDW3_9FLAO</name>